<keyword evidence="2" id="KW-1185">Reference proteome</keyword>
<evidence type="ECO:0000313" key="1">
    <source>
        <dbReference type="EMBL" id="KAF9644742.1"/>
    </source>
</evidence>
<dbReference type="EMBL" id="MU118122">
    <property type="protein sequence ID" value="KAF9644742.1"/>
    <property type="molecule type" value="Genomic_DNA"/>
</dbReference>
<name>A0ACB6Z5A3_THEGA</name>
<protein>
    <submittedName>
        <fullName evidence="1">Kinase-like protein</fullName>
    </submittedName>
</protein>
<organism evidence="1 2">
    <name type="scientific">Thelephora ganbajun</name>
    <name type="common">Ganba fungus</name>
    <dbReference type="NCBI Taxonomy" id="370292"/>
    <lineage>
        <taxon>Eukaryota</taxon>
        <taxon>Fungi</taxon>
        <taxon>Dikarya</taxon>
        <taxon>Basidiomycota</taxon>
        <taxon>Agaricomycotina</taxon>
        <taxon>Agaricomycetes</taxon>
        <taxon>Thelephorales</taxon>
        <taxon>Thelephoraceae</taxon>
        <taxon>Thelephora</taxon>
    </lineage>
</organism>
<reference evidence="1" key="1">
    <citation type="submission" date="2019-10" db="EMBL/GenBank/DDBJ databases">
        <authorList>
            <consortium name="DOE Joint Genome Institute"/>
            <person name="Kuo A."/>
            <person name="Miyauchi S."/>
            <person name="Kiss E."/>
            <person name="Drula E."/>
            <person name="Kohler A."/>
            <person name="Sanchez-Garcia M."/>
            <person name="Andreopoulos B."/>
            <person name="Barry K.W."/>
            <person name="Bonito G."/>
            <person name="Buee M."/>
            <person name="Carver A."/>
            <person name="Chen C."/>
            <person name="Cichocki N."/>
            <person name="Clum A."/>
            <person name="Culley D."/>
            <person name="Crous P.W."/>
            <person name="Fauchery L."/>
            <person name="Girlanda M."/>
            <person name="Hayes R."/>
            <person name="Keri Z."/>
            <person name="Labutti K."/>
            <person name="Lipzen A."/>
            <person name="Lombard V."/>
            <person name="Magnuson J."/>
            <person name="Maillard F."/>
            <person name="Morin E."/>
            <person name="Murat C."/>
            <person name="Nolan M."/>
            <person name="Ohm R."/>
            <person name="Pangilinan J."/>
            <person name="Pereira M."/>
            <person name="Perotto S."/>
            <person name="Peter M."/>
            <person name="Riley R."/>
            <person name="Sitrit Y."/>
            <person name="Stielow B."/>
            <person name="Szollosi G."/>
            <person name="Zifcakova L."/>
            <person name="Stursova M."/>
            <person name="Spatafora J.W."/>
            <person name="Tedersoo L."/>
            <person name="Vaario L.-M."/>
            <person name="Yamada A."/>
            <person name="Yan M."/>
            <person name="Wang P."/>
            <person name="Xu J."/>
            <person name="Bruns T."/>
            <person name="Baldrian P."/>
            <person name="Vilgalys R."/>
            <person name="Henrissat B."/>
            <person name="Grigoriev I.V."/>
            <person name="Hibbett D."/>
            <person name="Nagy L.G."/>
            <person name="Martin F.M."/>
        </authorList>
    </citation>
    <scope>NUCLEOTIDE SEQUENCE</scope>
    <source>
        <strain evidence="1">P2</strain>
    </source>
</reference>
<reference evidence="1" key="2">
    <citation type="journal article" date="2020" name="Nat. Commun.">
        <title>Large-scale genome sequencing of mycorrhizal fungi provides insights into the early evolution of symbiotic traits.</title>
        <authorList>
            <person name="Miyauchi S."/>
            <person name="Kiss E."/>
            <person name="Kuo A."/>
            <person name="Drula E."/>
            <person name="Kohler A."/>
            <person name="Sanchez-Garcia M."/>
            <person name="Morin E."/>
            <person name="Andreopoulos B."/>
            <person name="Barry K.W."/>
            <person name="Bonito G."/>
            <person name="Buee M."/>
            <person name="Carver A."/>
            <person name="Chen C."/>
            <person name="Cichocki N."/>
            <person name="Clum A."/>
            <person name="Culley D."/>
            <person name="Crous P.W."/>
            <person name="Fauchery L."/>
            <person name="Girlanda M."/>
            <person name="Hayes R.D."/>
            <person name="Keri Z."/>
            <person name="LaButti K."/>
            <person name="Lipzen A."/>
            <person name="Lombard V."/>
            <person name="Magnuson J."/>
            <person name="Maillard F."/>
            <person name="Murat C."/>
            <person name="Nolan M."/>
            <person name="Ohm R.A."/>
            <person name="Pangilinan J."/>
            <person name="Pereira M.F."/>
            <person name="Perotto S."/>
            <person name="Peter M."/>
            <person name="Pfister S."/>
            <person name="Riley R."/>
            <person name="Sitrit Y."/>
            <person name="Stielow J.B."/>
            <person name="Szollosi G."/>
            <person name="Zifcakova L."/>
            <person name="Stursova M."/>
            <person name="Spatafora J.W."/>
            <person name="Tedersoo L."/>
            <person name="Vaario L.M."/>
            <person name="Yamada A."/>
            <person name="Yan M."/>
            <person name="Wang P."/>
            <person name="Xu J."/>
            <person name="Bruns T."/>
            <person name="Baldrian P."/>
            <person name="Vilgalys R."/>
            <person name="Dunand C."/>
            <person name="Henrissat B."/>
            <person name="Grigoriev I.V."/>
            <person name="Hibbett D."/>
            <person name="Nagy L.G."/>
            <person name="Martin F.M."/>
        </authorList>
    </citation>
    <scope>NUCLEOTIDE SEQUENCE</scope>
    <source>
        <strain evidence="1">P2</strain>
    </source>
</reference>
<gene>
    <name evidence="1" type="ORF">BDM02DRAFT_3174189</name>
</gene>
<dbReference type="Proteomes" id="UP000886501">
    <property type="component" value="Unassembled WGS sequence"/>
</dbReference>
<sequence length="595" mass="66143">MWKRLTHPNILPLLGVTITPLQLISNWMPGGNLSEYIRNNSDADRLALMSDVAKGLCYLHSCNVIHGDLKGLNILVDSSGHGRIADFGLTTITKNLDSLRSVSRHNANSPRWSAPEVLNEGTHSKESDIFSFAMVMIEVFTGAVPFSDLSSFMAMLAITQDKRPPRPTHPTFTENLWTLVQHCWNQDPHLRPEASRVLEILLPPEDPAWQRLISNTLAAHERISLIEKMFSSYNQVETTGHLSADDAQILIDVIDEVLDGLAPLTRSRCLNYSYRICGHQAVVPRSLEIPLCYDPTADPLYRGAFADVRKGRHNGREVVAKALRLSMKDDFGPIRKKFCREVVMWKALRHPNVLPLIGVSTTENRLMIVSEWMGNGNINEFLKANVDADRLGLLAGVTRGLIYMHDQGMIHGNLKGANVLIDKNRCARLADFSLPAIFSDESIIASTAMVSSNVQWMSQELLFPEEFGLKESRPTKESDCYALGMVICEVLSRQVPFAQLPDPVVLGKVQRGELPERPQGEGGKLFIDGMWGILERCWKRQPGERISAKAVLLDLEGSTVLPMLSSNTGGDVEMDSASDFRPTIAYGDDGVLIRA</sequence>
<comment type="caution">
    <text evidence="1">The sequence shown here is derived from an EMBL/GenBank/DDBJ whole genome shotgun (WGS) entry which is preliminary data.</text>
</comment>
<evidence type="ECO:0000313" key="2">
    <source>
        <dbReference type="Proteomes" id="UP000886501"/>
    </source>
</evidence>
<accession>A0ACB6Z5A3</accession>
<proteinExistence type="predicted"/>